<name>A0A543N7K3_9ACTN</name>
<evidence type="ECO:0000256" key="1">
    <source>
        <dbReference type="SAM" id="MobiDB-lite"/>
    </source>
</evidence>
<evidence type="ECO:0000256" key="2">
    <source>
        <dbReference type="SAM" id="Phobius"/>
    </source>
</evidence>
<gene>
    <name evidence="3" type="ORF">FHX37_4517</name>
</gene>
<proteinExistence type="predicted"/>
<keyword evidence="2" id="KW-1133">Transmembrane helix</keyword>
<keyword evidence="4" id="KW-1185">Reference proteome</keyword>
<feature type="compositionally biased region" description="Polar residues" evidence="1">
    <location>
        <begin position="14"/>
        <end position="23"/>
    </location>
</feature>
<accession>A0A543N7K3</accession>
<dbReference type="AlphaFoldDB" id="A0A543N7K3"/>
<dbReference type="EMBL" id="VFQC01000003">
    <property type="protein sequence ID" value="TQN27787.1"/>
    <property type="molecule type" value="Genomic_DNA"/>
</dbReference>
<evidence type="ECO:0008006" key="5">
    <source>
        <dbReference type="Google" id="ProtNLM"/>
    </source>
</evidence>
<feature type="compositionally biased region" description="Basic and acidic residues" evidence="1">
    <location>
        <begin position="1"/>
        <end position="12"/>
    </location>
</feature>
<feature type="transmembrane region" description="Helical" evidence="2">
    <location>
        <begin position="27"/>
        <end position="46"/>
    </location>
</feature>
<sequence length="80" mass="8468">MSDPYRLTEEGRPSPSSRGTVRGSSGAGLRVVLWTLLVISVAGNSVTSLGGMNMWVSATFGVVTVACIVALVVHHVRTRR</sequence>
<evidence type="ECO:0000313" key="3">
    <source>
        <dbReference type="EMBL" id="TQN27787.1"/>
    </source>
</evidence>
<dbReference type="OrthoDB" id="4247102at2"/>
<reference evidence="3 4" key="1">
    <citation type="submission" date="2019-06" db="EMBL/GenBank/DDBJ databases">
        <title>Sequencing the genomes of 1000 actinobacteria strains.</title>
        <authorList>
            <person name="Klenk H.-P."/>
        </authorList>
    </citation>
    <scope>NUCLEOTIDE SEQUENCE [LARGE SCALE GENOMIC DNA]</scope>
    <source>
        <strain evidence="3 4">DSM 45015</strain>
    </source>
</reference>
<evidence type="ECO:0000313" key="4">
    <source>
        <dbReference type="Proteomes" id="UP000317422"/>
    </source>
</evidence>
<feature type="transmembrane region" description="Helical" evidence="2">
    <location>
        <begin position="52"/>
        <end position="73"/>
    </location>
</feature>
<keyword evidence="2" id="KW-0472">Membrane</keyword>
<keyword evidence="2" id="KW-0812">Transmembrane</keyword>
<dbReference type="Proteomes" id="UP000317422">
    <property type="component" value="Unassembled WGS sequence"/>
</dbReference>
<comment type="caution">
    <text evidence="3">The sequence shown here is derived from an EMBL/GenBank/DDBJ whole genome shotgun (WGS) entry which is preliminary data.</text>
</comment>
<dbReference type="RefSeq" id="WP_141926200.1">
    <property type="nucleotide sequence ID" value="NZ_VFQC01000003.1"/>
</dbReference>
<organism evidence="3 4">
    <name type="scientific">Haloactinospora alba</name>
    <dbReference type="NCBI Taxonomy" id="405555"/>
    <lineage>
        <taxon>Bacteria</taxon>
        <taxon>Bacillati</taxon>
        <taxon>Actinomycetota</taxon>
        <taxon>Actinomycetes</taxon>
        <taxon>Streptosporangiales</taxon>
        <taxon>Nocardiopsidaceae</taxon>
        <taxon>Haloactinospora</taxon>
    </lineage>
</organism>
<protein>
    <recommendedName>
        <fullName evidence="5">DUF2631 family protein</fullName>
    </recommendedName>
</protein>
<feature type="region of interest" description="Disordered" evidence="1">
    <location>
        <begin position="1"/>
        <end position="25"/>
    </location>
</feature>